<dbReference type="Gene3D" id="3.30.450.80">
    <property type="entry name" value="Transcription factor LuxR-like, autoinducer-binding domain"/>
    <property type="match status" value="1"/>
</dbReference>
<dbReference type="CDD" id="cd06170">
    <property type="entry name" value="LuxR_C_like"/>
    <property type="match status" value="1"/>
</dbReference>
<dbReference type="InterPro" id="IPR000792">
    <property type="entry name" value="Tscrpt_reg_LuxR_C"/>
</dbReference>
<dbReference type="Proteomes" id="UP000050265">
    <property type="component" value="Unassembled WGS sequence"/>
</dbReference>
<dbReference type="InterPro" id="IPR005143">
    <property type="entry name" value="TF_LuxR_autoind-bd_dom"/>
</dbReference>
<dbReference type="InterPro" id="IPR036693">
    <property type="entry name" value="TF_LuxR_autoind-bd_dom_sf"/>
</dbReference>
<dbReference type="GO" id="GO:0003677">
    <property type="term" value="F:DNA binding"/>
    <property type="evidence" value="ECO:0007669"/>
    <property type="project" value="UniProtKB-KW"/>
</dbReference>
<evidence type="ECO:0000313" key="5">
    <source>
        <dbReference type="EMBL" id="KPX62375.1"/>
    </source>
</evidence>
<proteinExistence type="predicted"/>
<dbReference type="Gene3D" id="1.10.10.10">
    <property type="entry name" value="Winged helix-like DNA-binding domain superfamily/Winged helix DNA-binding domain"/>
    <property type="match status" value="1"/>
</dbReference>
<evidence type="ECO:0000256" key="2">
    <source>
        <dbReference type="ARBA" id="ARBA00023125"/>
    </source>
</evidence>
<evidence type="ECO:0000256" key="1">
    <source>
        <dbReference type="ARBA" id="ARBA00023015"/>
    </source>
</evidence>
<keyword evidence="3" id="KW-0804">Transcription</keyword>
<accession>A0A0N8RUH1</accession>
<dbReference type="InterPro" id="IPR036388">
    <property type="entry name" value="WH-like_DNA-bd_sf"/>
</dbReference>
<dbReference type="SUPFAM" id="SSF75516">
    <property type="entry name" value="Pheromone-binding domain of LuxR-like quorum-sensing transcription factors"/>
    <property type="match status" value="1"/>
</dbReference>
<dbReference type="Pfam" id="PF00196">
    <property type="entry name" value="GerE"/>
    <property type="match status" value="1"/>
</dbReference>
<dbReference type="InterPro" id="IPR016032">
    <property type="entry name" value="Sig_transdc_resp-reg_C-effctor"/>
</dbReference>
<dbReference type="PANTHER" id="PTHR44688:SF16">
    <property type="entry name" value="DNA-BINDING TRANSCRIPTIONAL ACTIVATOR DEVR_DOSR"/>
    <property type="match status" value="1"/>
</dbReference>
<evidence type="ECO:0000313" key="6">
    <source>
        <dbReference type="Proteomes" id="UP000050265"/>
    </source>
</evidence>
<dbReference type="PATRIC" id="fig|53707.9.peg.3687"/>
<dbReference type="PRINTS" id="PR00038">
    <property type="entry name" value="HTHLUXR"/>
</dbReference>
<dbReference type="GO" id="GO:0006355">
    <property type="term" value="P:regulation of DNA-templated transcription"/>
    <property type="evidence" value="ECO:0007669"/>
    <property type="project" value="InterPro"/>
</dbReference>
<feature type="domain" description="HTH luxR-type" evidence="4">
    <location>
        <begin position="193"/>
        <end position="258"/>
    </location>
</feature>
<protein>
    <submittedName>
        <fullName evidence="5">NarL family response regulator</fullName>
    </submittedName>
</protein>
<dbReference type="EMBL" id="LJQP01000341">
    <property type="protein sequence ID" value="KPX62375.1"/>
    <property type="molecule type" value="Genomic_DNA"/>
</dbReference>
<name>A0A0N8RUH1_PSEAV</name>
<reference evidence="5 6" key="1">
    <citation type="submission" date="2015-09" db="EMBL/GenBank/DDBJ databases">
        <title>Genome announcement of multiple Pseudomonas syringae strains.</title>
        <authorList>
            <person name="Thakur S."/>
            <person name="Wang P.W."/>
            <person name="Gong Y."/>
            <person name="Weir B.S."/>
            <person name="Guttman D.S."/>
        </authorList>
    </citation>
    <scope>NUCLEOTIDE SEQUENCE [LARGE SCALE GENOMIC DNA]</scope>
    <source>
        <strain evidence="5 6">ICMP3507</strain>
    </source>
</reference>
<comment type="caution">
    <text evidence="5">The sequence shown here is derived from an EMBL/GenBank/DDBJ whole genome shotgun (WGS) entry which is preliminary data.</text>
</comment>
<keyword evidence="2" id="KW-0238">DNA-binding</keyword>
<dbReference type="PANTHER" id="PTHR44688">
    <property type="entry name" value="DNA-BINDING TRANSCRIPTIONAL ACTIVATOR DEVR_DOSR"/>
    <property type="match status" value="1"/>
</dbReference>
<dbReference type="SUPFAM" id="SSF46894">
    <property type="entry name" value="C-terminal effector domain of the bipartite response regulators"/>
    <property type="match status" value="1"/>
</dbReference>
<evidence type="ECO:0000256" key="3">
    <source>
        <dbReference type="ARBA" id="ARBA00023163"/>
    </source>
</evidence>
<dbReference type="Pfam" id="PF03472">
    <property type="entry name" value="Autoind_bind"/>
    <property type="match status" value="1"/>
</dbReference>
<dbReference type="PROSITE" id="PS50043">
    <property type="entry name" value="HTH_LUXR_2"/>
    <property type="match status" value="1"/>
</dbReference>
<sequence length="287" mass="32631">MSGLTVMDTYNSRSFSARRTAPSTVLQAFSELAREHNPCDWERHLRKVMRQLGFAHYLISLSPMRPWTGNPLAGVITTFPRTWLDCYCCDGLLDIDPILKHCRQELVPMFWAQQGRRARGRTRHFWQRREEHGLCHGLSIPLRYERLRGTLSVAFDGTGVHEDDGFAHPAAALLFMLVPYLVSGLGRRRWQTDNPCNDDLTPRELECLYWASAGKTSWEISHILTRSERTVDFHLLNARRKLGSVSRQQAVGSAAARGLLAAQACHFDHPLENNSVDSGARHQTGRI</sequence>
<evidence type="ECO:0000259" key="4">
    <source>
        <dbReference type="PROSITE" id="PS50043"/>
    </source>
</evidence>
<keyword evidence="1" id="KW-0805">Transcription regulation</keyword>
<dbReference type="AlphaFoldDB" id="A0A0N8RUH1"/>
<gene>
    <name evidence="5" type="ORF">ALO35_101082</name>
</gene>
<dbReference type="PROSITE" id="PS00622">
    <property type="entry name" value="HTH_LUXR_1"/>
    <property type="match status" value="1"/>
</dbReference>
<dbReference type="SMART" id="SM00421">
    <property type="entry name" value="HTH_LUXR"/>
    <property type="match status" value="1"/>
</dbReference>
<organism evidence="5 6">
    <name type="scientific">Pseudomonas amygdali pv. lachrymans</name>
    <name type="common">Pseudomonas syringae pv. lachrymans</name>
    <dbReference type="NCBI Taxonomy" id="53707"/>
    <lineage>
        <taxon>Bacteria</taxon>
        <taxon>Pseudomonadati</taxon>
        <taxon>Pseudomonadota</taxon>
        <taxon>Gammaproteobacteria</taxon>
        <taxon>Pseudomonadales</taxon>
        <taxon>Pseudomonadaceae</taxon>
        <taxon>Pseudomonas</taxon>
        <taxon>Pseudomonas amygdali</taxon>
    </lineage>
</organism>